<evidence type="ECO:0000256" key="6">
    <source>
        <dbReference type="ARBA" id="ARBA00022857"/>
    </source>
</evidence>
<evidence type="ECO:0000256" key="11">
    <source>
        <dbReference type="HAMAP-Rule" id="MF_01576"/>
    </source>
</evidence>
<protein>
    <recommendedName>
        <fullName evidence="11">Bifunctional protein FolD</fullName>
    </recommendedName>
    <domain>
        <recommendedName>
            <fullName evidence="11">Methylenetetrahydrofolate dehydrogenase</fullName>
            <ecNumber evidence="11">1.5.1.5</ecNumber>
        </recommendedName>
    </domain>
    <domain>
        <recommendedName>
            <fullName evidence="11">Methenyltetrahydrofolate cyclohydrolase</fullName>
            <ecNumber evidence="11">3.5.4.9</ecNumber>
        </recommendedName>
    </domain>
</protein>
<dbReference type="HAMAP" id="MF_01576">
    <property type="entry name" value="THF_DHG_CYH"/>
    <property type="match status" value="1"/>
</dbReference>
<evidence type="ECO:0000256" key="8">
    <source>
        <dbReference type="ARBA" id="ARBA00023102"/>
    </source>
</evidence>
<dbReference type="InterPro" id="IPR020631">
    <property type="entry name" value="THF_DH/CycHdrlase_NAD-bd_dom"/>
</dbReference>
<comment type="catalytic activity">
    <reaction evidence="11">
        <text>(6R)-5,10-methylene-5,6,7,8-tetrahydrofolate + NADP(+) = (6R)-5,10-methenyltetrahydrofolate + NADPH</text>
        <dbReference type="Rhea" id="RHEA:22812"/>
        <dbReference type="ChEBI" id="CHEBI:15636"/>
        <dbReference type="ChEBI" id="CHEBI:57455"/>
        <dbReference type="ChEBI" id="CHEBI:57783"/>
        <dbReference type="ChEBI" id="CHEBI:58349"/>
        <dbReference type="EC" id="1.5.1.5"/>
    </reaction>
</comment>
<comment type="catalytic activity">
    <reaction evidence="11">
        <text>(6R)-5,10-methenyltetrahydrofolate + H2O = (6R)-10-formyltetrahydrofolate + H(+)</text>
        <dbReference type="Rhea" id="RHEA:23700"/>
        <dbReference type="ChEBI" id="CHEBI:15377"/>
        <dbReference type="ChEBI" id="CHEBI:15378"/>
        <dbReference type="ChEBI" id="CHEBI:57455"/>
        <dbReference type="ChEBI" id="CHEBI:195366"/>
        <dbReference type="EC" id="3.5.4.9"/>
    </reaction>
</comment>
<organism evidence="14">
    <name type="scientific">candidate division TA06 bacterium ADurb.Bin417</name>
    <dbReference type="NCBI Taxonomy" id="1852828"/>
    <lineage>
        <taxon>Bacteria</taxon>
        <taxon>Bacteria division TA06</taxon>
    </lineage>
</organism>
<dbReference type="FunFam" id="3.40.50.10860:FF:000005">
    <property type="entry name" value="C-1-tetrahydrofolate synthase, cytoplasmic, putative"/>
    <property type="match status" value="1"/>
</dbReference>
<keyword evidence="5 11" id="KW-0378">Hydrolase</keyword>
<keyword evidence="11" id="KW-0028">Amino-acid biosynthesis</keyword>
<dbReference type="InterPro" id="IPR036291">
    <property type="entry name" value="NAD(P)-bd_dom_sf"/>
</dbReference>
<comment type="pathway">
    <text evidence="1 11">One-carbon metabolism; tetrahydrofolate interconversion.</text>
</comment>
<evidence type="ECO:0000313" key="14">
    <source>
        <dbReference type="EMBL" id="OPZ93461.1"/>
    </source>
</evidence>
<dbReference type="EC" id="1.5.1.5" evidence="11"/>
<comment type="caution">
    <text evidence="14">The sequence shown here is derived from an EMBL/GenBank/DDBJ whole genome shotgun (WGS) entry which is preliminary data.</text>
</comment>
<keyword evidence="6 11" id="KW-0521">NADP</keyword>
<evidence type="ECO:0000256" key="9">
    <source>
        <dbReference type="ARBA" id="ARBA00023167"/>
    </source>
</evidence>
<comment type="subunit">
    <text evidence="2 11">Homodimer.</text>
</comment>
<evidence type="ECO:0000259" key="13">
    <source>
        <dbReference type="Pfam" id="PF02882"/>
    </source>
</evidence>
<dbReference type="EMBL" id="MWAK01000023">
    <property type="protein sequence ID" value="OPZ93461.1"/>
    <property type="molecule type" value="Genomic_DNA"/>
</dbReference>
<evidence type="ECO:0000256" key="4">
    <source>
        <dbReference type="ARBA" id="ARBA00022755"/>
    </source>
</evidence>
<dbReference type="Gene3D" id="3.40.50.720">
    <property type="entry name" value="NAD(P)-binding Rossmann-like Domain"/>
    <property type="match status" value="1"/>
</dbReference>
<dbReference type="GO" id="GO:0005829">
    <property type="term" value="C:cytosol"/>
    <property type="evidence" value="ECO:0007669"/>
    <property type="project" value="TreeGrafter"/>
</dbReference>
<evidence type="ECO:0000256" key="7">
    <source>
        <dbReference type="ARBA" id="ARBA00023002"/>
    </source>
</evidence>
<comment type="similarity">
    <text evidence="11">Belongs to the tetrahydrofolate dehydrogenase/cyclohydrolase family.</text>
</comment>
<dbReference type="PANTHER" id="PTHR48099">
    <property type="entry name" value="C-1-TETRAHYDROFOLATE SYNTHASE, CYTOPLASMIC-RELATED"/>
    <property type="match status" value="1"/>
</dbReference>
<evidence type="ECO:0000256" key="5">
    <source>
        <dbReference type="ARBA" id="ARBA00022801"/>
    </source>
</evidence>
<evidence type="ECO:0000256" key="1">
    <source>
        <dbReference type="ARBA" id="ARBA00004777"/>
    </source>
</evidence>
<feature type="binding site" evidence="11">
    <location>
        <begin position="164"/>
        <end position="166"/>
    </location>
    <ligand>
        <name>NADP(+)</name>
        <dbReference type="ChEBI" id="CHEBI:58349"/>
    </ligand>
</feature>
<feature type="domain" description="Tetrahydrofolate dehydrogenase/cyclohydrolase NAD(P)-binding" evidence="13">
    <location>
        <begin position="138"/>
        <end position="281"/>
    </location>
</feature>
<dbReference type="GO" id="GO:0004488">
    <property type="term" value="F:methylenetetrahydrofolate dehydrogenase (NADP+) activity"/>
    <property type="evidence" value="ECO:0007669"/>
    <property type="project" value="UniProtKB-UniRule"/>
</dbReference>
<keyword evidence="9 11" id="KW-0486">Methionine biosynthesis</keyword>
<keyword evidence="4 11" id="KW-0658">Purine biosynthesis</keyword>
<proteinExistence type="inferred from homology"/>
<accession>A0A1V5MKV7</accession>
<reference evidence="14" key="1">
    <citation type="submission" date="2017-02" db="EMBL/GenBank/DDBJ databases">
        <title>Delving into the versatile metabolic prowess of the omnipresent phylum Bacteroidetes.</title>
        <authorList>
            <person name="Nobu M.K."/>
            <person name="Mei R."/>
            <person name="Narihiro T."/>
            <person name="Kuroda K."/>
            <person name="Liu W.-T."/>
        </authorList>
    </citation>
    <scope>NUCLEOTIDE SEQUENCE</scope>
    <source>
        <strain evidence="14">ADurb.Bin417</strain>
    </source>
</reference>
<dbReference type="UniPathway" id="UPA00193"/>
<dbReference type="GO" id="GO:0006164">
    <property type="term" value="P:purine nucleotide biosynthetic process"/>
    <property type="evidence" value="ECO:0007669"/>
    <property type="project" value="UniProtKB-KW"/>
</dbReference>
<name>A0A1V5MKV7_UNCT6</name>
<dbReference type="InterPro" id="IPR046346">
    <property type="entry name" value="Aminoacid_DH-like_N_sf"/>
</dbReference>
<dbReference type="InterPro" id="IPR000672">
    <property type="entry name" value="THF_DH/CycHdrlase"/>
</dbReference>
<gene>
    <name evidence="11 14" type="primary">folD</name>
    <name evidence="14" type="ORF">BWY73_00313</name>
</gene>
<feature type="domain" description="Tetrahydrofolate dehydrogenase/cyclohydrolase catalytic" evidence="12">
    <location>
        <begin position="5"/>
        <end position="119"/>
    </location>
</feature>
<dbReference type="Proteomes" id="UP000485484">
    <property type="component" value="Unassembled WGS sequence"/>
</dbReference>
<evidence type="ECO:0000256" key="3">
    <source>
        <dbReference type="ARBA" id="ARBA00022563"/>
    </source>
</evidence>
<dbReference type="GO" id="GO:0009086">
    <property type="term" value="P:methionine biosynthetic process"/>
    <property type="evidence" value="ECO:0007669"/>
    <property type="project" value="UniProtKB-KW"/>
</dbReference>
<sequence>MAQLLEGKLIAERLRNEAAAEAAELKKSGVVPKLVAVQAGENPASAVYLKSQKNQCAKVGLDYELRTCPADIGQAELAAEIERLNQDRSVNGIILQMPLPGQLDGRKLQAAILPEKDVEGITPANLGRLVLAKPRFVPCTAAGVMELLKSTGDNLYGKEAVVVGHSEIVGKPLALLLLAEFVTVSVCHIATGERGHLADHVGRAEILVVAVGKAGLIKGEWIQKGATVIDVGINRVGDKLVGDVEFEAAAERAARITPVPGGVGPLTVAMLIRNTVLAARAALG</sequence>
<feature type="binding site" evidence="11">
    <location>
        <position position="189"/>
    </location>
    <ligand>
        <name>NADP(+)</name>
        <dbReference type="ChEBI" id="CHEBI:58349"/>
    </ligand>
</feature>
<keyword evidence="3 11" id="KW-0554">One-carbon metabolism</keyword>
<keyword evidence="7 11" id="KW-0560">Oxidoreductase</keyword>
<evidence type="ECO:0000256" key="10">
    <source>
        <dbReference type="ARBA" id="ARBA00023268"/>
    </source>
</evidence>
<feature type="binding site" evidence="11">
    <location>
        <position position="233"/>
    </location>
    <ligand>
        <name>NADP(+)</name>
        <dbReference type="ChEBI" id="CHEBI:58349"/>
    </ligand>
</feature>
<keyword evidence="8 11" id="KW-0368">Histidine biosynthesis</keyword>
<dbReference type="FunFam" id="3.40.50.720:FF:000006">
    <property type="entry name" value="Bifunctional protein FolD"/>
    <property type="match status" value="1"/>
</dbReference>
<dbReference type="EC" id="3.5.4.9" evidence="11"/>
<dbReference type="Gene3D" id="3.40.50.10860">
    <property type="entry name" value="Leucine Dehydrogenase, chain A, domain 1"/>
    <property type="match status" value="1"/>
</dbReference>
<dbReference type="Pfam" id="PF02882">
    <property type="entry name" value="THF_DHG_CYH_C"/>
    <property type="match status" value="1"/>
</dbReference>
<dbReference type="GO" id="GO:0035999">
    <property type="term" value="P:tetrahydrofolate interconversion"/>
    <property type="evidence" value="ECO:0007669"/>
    <property type="project" value="UniProtKB-UniRule"/>
</dbReference>
<dbReference type="SUPFAM" id="SSF51735">
    <property type="entry name" value="NAD(P)-binding Rossmann-fold domains"/>
    <property type="match status" value="1"/>
</dbReference>
<dbReference type="AlphaFoldDB" id="A0A1V5MKV7"/>
<dbReference type="InterPro" id="IPR020630">
    <property type="entry name" value="THF_DH/CycHdrlase_cat_dom"/>
</dbReference>
<dbReference type="Pfam" id="PF00763">
    <property type="entry name" value="THF_DHG_CYH"/>
    <property type="match status" value="1"/>
</dbReference>
<keyword evidence="10 11" id="KW-0511">Multifunctional enzyme</keyword>
<evidence type="ECO:0000256" key="2">
    <source>
        <dbReference type="ARBA" id="ARBA00011738"/>
    </source>
</evidence>
<comment type="function">
    <text evidence="11">Catalyzes the oxidation of 5,10-methylenetetrahydrofolate to 5,10-methenyltetrahydrofolate and then the hydrolysis of 5,10-methenyltetrahydrofolate to 10-formyltetrahydrofolate.</text>
</comment>
<dbReference type="PRINTS" id="PR00085">
    <property type="entry name" value="THFDHDRGNASE"/>
</dbReference>
<dbReference type="SUPFAM" id="SSF53223">
    <property type="entry name" value="Aminoacid dehydrogenase-like, N-terminal domain"/>
    <property type="match status" value="1"/>
</dbReference>
<dbReference type="PANTHER" id="PTHR48099:SF5">
    <property type="entry name" value="C-1-TETRAHYDROFOLATE SYNTHASE, CYTOPLASMIC"/>
    <property type="match status" value="1"/>
</dbReference>
<dbReference type="GO" id="GO:0000105">
    <property type="term" value="P:L-histidine biosynthetic process"/>
    <property type="evidence" value="ECO:0007669"/>
    <property type="project" value="UniProtKB-KW"/>
</dbReference>
<evidence type="ECO:0000259" key="12">
    <source>
        <dbReference type="Pfam" id="PF00763"/>
    </source>
</evidence>
<dbReference type="CDD" id="cd01080">
    <property type="entry name" value="NAD_bind_m-THF_DH_Cyclohyd"/>
    <property type="match status" value="1"/>
</dbReference>
<dbReference type="GO" id="GO:0004477">
    <property type="term" value="F:methenyltetrahydrofolate cyclohydrolase activity"/>
    <property type="evidence" value="ECO:0007669"/>
    <property type="project" value="UniProtKB-UniRule"/>
</dbReference>